<dbReference type="InterPro" id="IPR036388">
    <property type="entry name" value="WH-like_DNA-bd_sf"/>
</dbReference>
<name>A0ABS1U390_9PROT</name>
<evidence type="ECO:0000313" key="2">
    <source>
        <dbReference type="Proteomes" id="UP000660885"/>
    </source>
</evidence>
<organism evidence="1 2">
    <name type="scientific">Belnapia arida</name>
    <dbReference type="NCBI Taxonomy" id="2804533"/>
    <lineage>
        <taxon>Bacteria</taxon>
        <taxon>Pseudomonadati</taxon>
        <taxon>Pseudomonadota</taxon>
        <taxon>Alphaproteobacteria</taxon>
        <taxon>Acetobacterales</taxon>
        <taxon>Roseomonadaceae</taxon>
        <taxon>Belnapia</taxon>
    </lineage>
</organism>
<comment type="caution">
    <text evidence="1">The sequence shown here is derived from an EMBL/GenBank/DDBJ whole genome shotgun (WGS) entry which is preliminary data.</text>
</comment>
<evidence type="ECO:0000313" key="1">
    <source>
        <dbReference type="EMBL" id="MBL6078640.1"/>
    </source>
</evidence>
<proteinExistence type="predicted"/>
<dbReference type="RefSeq" id="WP_202831743.1">
    <property type="nucleotide sequence ID" value="NZ_JAETWB010000003.1"/>
</dbReference>
<keyword evidence="2" id="KW-1185">Reference proteome</keyword>
<accession>A0ABS1U390</accession>
<sequence length="69" mass="7242">MSLGVRRAGVTVAARHLHLDGCIDSGAGRITIADRARLEAEACECHGVIQGTYAQLLQAEVVPDLDAAE</sequence>
<dbReference type="Proteomes" id="UP000660885">
    <property type="component" value="Unassembled WGS sequence"/>
</dbReference>
<gene>
    <name evidence="1" type="ORF">JMJ56_11535</name>
</gene>
<reference evidence="1 2" key="1">
    <citation type="submission" date="2021-01" db="EMBL/GenBank/DDBJ databases">
        <title>Belnapia mucosa sp. nov. and Belnapia arida sp. nov., isolated from the Tabernas Desert (Almeria, Spain).</title>
        <authorList>
            <person name="Molina-Menor E."/>
            <person name="Vidal-Verdu A."/>
            <person name="Calonge A."/>
            <person name="Satari L."/>
            <person name="Pereto J."/>
            <person name="Porcar M."/>
        </authorList>
    </citation>
    <scope>NUCLEOTIDE SEQUENCE [LARGE SCALE GENOMIC DNA]</scope>
    <source>
        <strain evidence="1 2">T18</strain>
    </source>
</reference>
<dbReference type="Gene3D" id="1.10.10.10">
    <property type="entry name" value="Winged helix-like DNA-binding domain superfamily/Winged helix DNA-binding domain"/>
    <property type="match status" value="1"/>
</dbReference>
<protein>
    <submittedName>
        <fullName evidence="1">Uncharacterized protein</fullName>
    </submittedName>
</protein>
<dbReference type="EMBL" id="JAETWB010000003">
    <property type="protein sequence ID" value="MBL6078640.1"/>
    <property type="molecule type" value="Genomic_DNA"/>
</dbReference>